<evidence type="ECO:0000256" key="2">
    <source>
        <dbReference type="ARBA" id="ARBA00009400"/>
    </source>
</evidence>
<dbReference type="EMBL" id="LUGG01000003">
    <property type="protein sequence ID" value="OBZ77083.1"/>
    <property type="molecule type" value="Genomic_DNA"/>
</dbReference>
<comment type="similarity">
    <text evidence="2">Belongs to the NadC/ModD family.</text>
</comment>
<dbReference type="InterPro" id="IPR013785">
    <property type="entry name" value="Aldolase_TIM"/>
</dbReference>
<name>A0A1C7MJM1_GRIFR</name>
<evidence type="ECO:0000313" key="6">
    <source>
        <dbReference type="Proteomes" id="UP000092993"/>
    </source>
</evidence>
<dbReference type="InterPro" id="IPR027277">
    <property type="entry name" value="NadC/ModD"/>
</dbReference>
<dbReference type="InterPro" id="IPR036068">
    <property type="entry name" value="Nicotinate_pribotase-like_C"/>
</dbReference>
<keyword evidence="3" id="KW-0328">Glycosyltransferase</keyword>
<dbReference type="STRING" id="5627.A0A1C7MJM1"/>
<dbReference type="GO" id="GO:0009435">
    <property type="term" value="P:NAD+ biosynthetic process"/>
    <property type="evidence" value="ECO:0007669"/>
    <property type="project" value="UniProtKB-UniPathway"/>
</dbReference>
<dbReference type="GO" id="GO:0034213">
    <property type="term" value="P:quinolinate catabolic process"/>
    <property type="evidence" value="ECO:0007669"/>
    <property type="project" value="TreeGrafter"/>
</dbReference>
<protein>
    <recommendedName>
        <fullName evidence="4">Quinolinate phosphoribosyl transferase C-terminal domain-containing protein</fullName>
    </recommendedName>
</protein>
<dbReference type="Gene3D" id="3.20.20.70">
    <property type="entry name" value="Aldolase class I"/>
    <property type="match status" value="1"/>
</dbReference>
<dbReference type="GO" id="GO:0004514">
    <property type="term" value="F:nicotinate-nucleotide diphosphorylase (carboxylating) activity"/>
    <property type="evidence" value="ECO:0007669"/>
    <property type="project" value="InterPro"/>
</dbReference>
<reference evidence="5 6" key="1">
    <citation type="submission" date="2016-03" db="EMBL/GenBank/DDBJ databases">
        <title>Whole genome sequencing of Grifola frondosa 9006-11.</title>
        <authorList>
            <person name="Min B."/>
            <person name="Park H."/>
            <person name="Kim J.-G."/>
            <person name="Cho H."/>
            <person name="Oh Y.-L."/>
            <person name="Kong W.-S."/>
            <person name="Choi I.-G."/>
        </authorList>
    </citation>
    <scope>NUCLEOTIDE SEQUENCE [LARGE SCALE GENOMIC DNA]</scope>
    <source>
        <strain evidence="5 6">9006-11</strain>
    </source>
</reference>
<proteinExistence type="inferred from homology"/>
<dbReference type="Pfam" id="PF01729">
    <property type="entry name" value="QRPTase_C"/>
    <property type="match status" value="1"/>
</dbReference>
<comment type="pathway">
    <text evidence="1">Cofactor biosynthesis; NAD(+) biosynthesis.</text>
</comment>
<feature type="domain" description="Quinolinate phosphoribosyl transferase C-terminal" evidence="4">
    <location>
        <begin position="3"/>
        <end position="64"/>
    </location>
</feature>
<evidence type="ECO:0000259" key="4">
    <source>
        <dbReference type="Pfam" id="PF01729"/>
    </source>
</evidence>
<dbReference type="AlphaFoldDB" id="A0A1C7MJM1"/>
<dbReference type="GO" id="GO:0005737">
    <property type="term" value="C:cytoplasm"/>
    <property type="evidence" value="ECO:0007669"/>
    <property type="project" value="TreeGrafter"/>
</dbReference>
<evidence type="ECO:0000313" key="5">
    <source>
        <dbReference type="EMBL" id="OBZ77083.1"/>
    </source>
</evidence>
<keyword evidence="3" id="KW-0808">Transferase</keyword>
<dbReference type="SUPFAM" id="SSF51690">
    <property type="entry name" value="Nicotinate/Quinolinate PRTase C-terminal domain-like"/>
    <property type="match status" value="1"/>
</dbReference>
<dbReference type="Proteomes" id="UP000092993">
    <property type="component" value="Unassembled WGS sequence"/>
</dbReference>
<gene>
    <name evidence="5" type="ORF">A0H81_03775</name>
</gene>
<sequence>MEGDQLVHVVRRLREKWKGQRKFLFESSGNITETNLQERALNEIDILSTSVVHQSVQHIDFSLKIKMPKKK</sequence>
<organism evidence="5 6">
    <name type="scientific">Grifola frondosa</name>
    <name type="common">Maitake</name>
    <name type="synonym">Polyporus frondosus</name>
    <dbReference type="NCBI Taxonomy" id="5627"/>
    <lineage>
        <taxon>Eukaryota</taxon>
        <taxon>Fungi</taxon>
        <taxon>Dikarya</taxon>
        <taxon>Basidiomycota</taxon>
        <taxon>Agaricomycotina</taxon>
        <taxon>Agaricomycetes</taxon>
        <taxon>Polyporales</taxon>
        <taxon>Grifolaceae</taxon>
        <taxon>Grifola</taxon>
    </lineage>
</organism>
<dbReference type="PANTHER" id="PTHR32179:SF3">
    <property type="entry name" value="NICOTINATE-NUCLEOTIDE PYROPHOSPHORYLASE [CARBOXYLATING]"/>
    <property type="match status" value="1"/>
</dbReference>
<dbReference type="PANTHER" id="PTHR32179">
    <property type="entry name" value="NICOTINATE-NUCLEOTIDE PYROPHOSPHORYLASE [CARBOXYLATING]"/>
    <property type="match status" value="1"/>
</dbReference>
<dbReference type="OrthoDB" id="10067394at2759"/>
<dbReference type="UniPathway" id="UPA00253"/>
<accession>A0A1C7MJM1</accession>
<keyword evidence="6" id="KW-1185">Reference proteome</keyword>
<evidence type="ECO:0000256" key="1">
    <source>
        <dbReference type="ARBA" id="ARBA00004790"/>
    </source>
</evidence>
<comment type="caution">
    <text evidence="5">The sequence shown here is derived from an EMBL/GenBank/DDBJ whole genome shotgun (WGS) entry which is preliminary data.</text>
</comment>
<evidence type="ECO:0000256" key="3">
    <source>
        <dbReference type="ARBA" id="ARBA00022676"/>
    </source>
</evidence>
<dbReference type="InterPro" id="IPR002638">
    <property type="entry name" value="Quinolinate_PRibosylTrfase_C"/>
</dbReference>